<dbReference type="PANTHER" id="PTHR22953">
    <property type="entry name" value="ACID PHOSPHATASE RELATED"/>
    <property type="match status" value="1"/>
</dbReference>
<dbReference type="InterPro" id="IPR041792">
    <property type="entry name" value="MPP_PAP"/>
</dbReference>
<dbReference type="InterPro" id="IPR015914">
    <property type="entry name" value="PAPs_N"/>
</dbReference>
<evidence type="ECO:0000256" key="4">
    <source>
        <dbReference type="ARBA" id="ARBA00023180"/>
    </source>
</evidence>
<evidence type="ECO:0000256" key="5">
    <source>
        <dbReference type="RuleBase" id="RU361203"/>
    </source>
</evidence>
<comment type="similarity">
    <text evidence="1 5">Belongs to the metallophosphoesterase superfamily. Purple acid phosphatase family.</text>
</comment>
<evidence type="ECO:0000259" key="7">
    <source>
        <dbReference type="Pfam" id="PF00149"/>
    </source>
</evidence>
<dbReference type="Pfam" id="PF00149">
    <property type="entry name" value="Metallophos"/>
    <property type="match status" value="1"/>
</dbReference>
<dbReference type="EMBL" id="JALJOV010000647">
    <property type="protein sequence ID" value="KAK9862157.1"/>
    <property type="molecule type" value="Genomic_DNA"/>
</dbReference>
<dbReference type="Pfam" id="PF16656">
    <property type="entry name" value="Pur_ac_phosph_N"/>
    <property type="match status" value="1"/>
</dbReference>
<keyword evidence="2 5" id="KW-0732">Signal</keyword>
<dbReference type="GO" id="GO:0046872">
    <property type="term" value="F:metal ion binding"/>
    <property type="evidence" value="ECO:0007669"/>
    <property type="project" value="InterPro"/>
</dbReference>
<evidence type="ECO:0000313" key="11">
    <source>
        <dbReference type="Proteomes" id="UP001485043"/>
    </source>
</evidence>
<feature type="chain" id="PRO_5043095719" description="Purple acid phosphatase" evidence="5">
    <location>
        <begin position="18"/>
        <end position="663"/>
    </location>
</feature>
<dbReference type="CDD" id="cd00839">
    <property type="entry name" value="MPP_PAPs"/>
    <property type="match status" value="1"/>
</dbReference>
<keyword evidence="3 5" id="KW-0378">Hydrolase</keyword>
<comment type="catalytic activity">
    <reaction evidence="5">
        <text>a phosphate monoester + H2O = an alcohol + phosphate</text>
        <dbReference type="Rhea" id="RHEA:15017"/>
        <dbReference type="ChEBI" id="CHEBI:15377"/>
        <dbReference type="ChEBI" id="CHEBI:30879"/>
        <dbReference type="ChEBI" id="CHEBI:43474"/>
        <dbReference type="ChEBI" id="CHEBI:67140"/>
        <dbReference type="EC" id="3.1.3.2"/>
    </reaction>
</comment>
<dbReference type="SUPFAM" id="SSF56300">
    <property type="entry name" value="Metallo-dependent phosphatases"/>
    <property type="match status" value="1"/>
</dbReference>
<proteinExistence type="inferred from homology"/>
<keyword evidence="4" id="KW-0325">Glycoprotein</keyword>
<evidence type="ECO:0000256" key="3">
    <source>
        <dbReference type="ARBA" id="ARBA00022801"/>
    </source>
</evidence>
<dbReference type="GO" id="GO:0003993">
    <property type="term" value="F:acid phosphatase activity"/>
    <property type="evidence" value="ECO:0007669"/>
    <property type="project" value="UniProtKB-EC"/>
</dbReference>
<dbReference type="Gene3D" id="3.60.21.10">
    <property type="match status" value="1"/>
</dbReference>
<reference evidence="10 11" key="1">
    <citation type="journal article" date="2024" name="Nat. Commun.">
        <title>Phylogenomics reveals the evolutionary origins of lichenization in chlorophyte algae.</title>
        <authorList>
            <person name="Puginier C."/>
            <person name="Libourel C."/>
            <person name="Otte J."/>
            <person name="Skaloud P."/>
            <person name="Haon M."/>
            <person name="Grisel S."/>
            <person name="Petersen M."/>
            <person name="Berrin J.G."/>
            <person name="Delaux P.M."/>
            <person name="Dal Grande F."/>
            <person name="Keller J."/>
        </authorList>
    </citation>
    <scope>NUCLEOTIDE SEQUENCE [LARGE SCALE GENOMIC DNA]</scope>
    <source>
        <strain evidence="10 11">SAG 2523</strain>
    </source>
</reference>
<dbReference type="InterPro" id="IPR029052">
    <property type="entry name" value="Metallo-depent_PP-like"/>
</dbReference>
<sequence length="663" mass="71853">MLAVSLAACLSIAAIQAAIPTTTQGALQQVSNPLNTMQYQRGSPDLPMSDPRLEQTVTGVYPEQIHLGYSDPQSMFVSWVTGEAQLSAAVTPLNPNSVQTVVTYGSSPGMYTGNATGYGVVYNQYYNIPAKNNTPAALNYTSGIQHHAQVTGLTPNTTYYYRCGDPSIPAWSAEYNFTTGLPVGPTSFPMTMGVVADLGLTMNSTSTWQHLVENNPPVVVLIGDYVYANNYITNGTGASSFSTSFPGITSQSYQPRWDGFMRWLQPFLQTHPILGIEGNHEQEPDINGTQFQSYLARFQAPGNSSGSNTTLYYSFDMGPAHVVMLGAYVDFGKNSTQYAWLQKDLAKFDRSKTPWLIAMWHPPVYNSYVSHYKDMSLTLRDLIYGTDLIMHGHVHAYERTNRVYDYNLDSCGPVYITLGDGGNIEQLAVAFADSPGQCTNSSADTCAANFTSGPAAGQFCYNSQPPWSAYREQSFGHGILTFVNQTHALFEWNRNQDTFDEYGDQVYIVRTPQTCPNQYGPAALAAAPTPSASIAALVPASAAKAAGAPGHEEFVHDEDFPLLQAAQLAKQDELEQDSDNGPGQSSISKRPAAPMPLEGLEKILAAQGEVQVVLDLIDNLAGQQHVASAVCNQGPTSTGDIAQEWAQRAGSKTHQLQVLNTLA</sequence>
<gene>
    <name evidence="10" type="ORF">WJX84_004195</name>
</gene>
<evidence type="ECO:0000259" key="8">
    <source>
        <dbReference type="Pfam" id="PF14008"/>
    </source>
</evidence>
<evidence type="ECO:0000256" key="2">
    <source>
        <dbReference type="ARBA" id="ARBA00022729"/>
    </source>
</evidence>
<feature type="compositionally biased region" description="Polar residues" evidence="6">
    <location>
        <begin position="579"/>
        <end position="588"/>
    </location>
</feature>
<dbReference type="InterPro" id="IPR039331">
    <property type="entry name" value="PAPs-like"/>
</dbReference>
<dbReference type="PANTHER" id="PTHR22953:SF153">
    <property type="entry name" value="PURPLE ACID PHOSPHATASE"/>
    <property type="match status" value="1"/>
</dbReference>
<dbReference type="InterPro" id="IPR025733">
    <property type="entry name" value="PAPs_C"/>
</dbReference>
<feature type="region of interest" description="Disordered" evidence="6">
    <location>
        <begin position="571"/>
        <end position="592"/>
    </location>
</feature>
<dbReference type="AlphaFoldDB" id="A0AAW1T0G9"/>
<comment type="caution">
    <text evidence="10">The sequence shown here is derived from an EMBL/GenBank/DDBJ whole genome shotgun (WGS) entry which is preliminary data.</text>
</comment>
<evidence type="ECO:0000256" key="1">
    <source>
        <dbReference type="ARBA" id="ARBA00008723"/>
    </source>
</evidence>
<dbReference type="EC" id="3.1.3.2" evidence="5"/>
<protein>
    <recommendedName>
        <fullName evidence="5">Purple acid phosphatase</fullName>
        <ecNumber evidence="5">3.1.3.2</ecNumber>
    </recommendedName>
</protein>
<organism evidence="10 11">
    <name type="scientific">Apatococcus fuscideae</name>
    <dbReference type="NCBI Taxonomy" id="2026836"/>
    <lineage>
        <taxon>Eukaryota</taxon>
        <taxon>Viridiplantae</taxon>
        <taxon>Chlorophyta</taxon>
        <taxon>core chlorophytes</taxon>
        <taxon>Trebouxiophyceae</taxon>
        <taxon>Chlorellales</taxon>
        <taxon>Chlorellaceae</taxon>
        <taxon>Apatococcus</taxon>
    </lineage>
</organism>
<evidence type="ECO:0000259" key="9">
    <source>
        <dbReference type="Pfam" id="PF16656"/>
    </source>
</evidence>
<dbReference type="InterPro" id="IPR008963">
    <property type="entry name" value="Purple_acid_Pase-like_N"/>
</dbReference>
<dbReference type="Pfam" id="PF14008">
    <property type="entry name" value="Metallophos_C"/>
    <property type="match status" value="1"/>
</dbReference>
<dbReference type="SUPFAM" id="SSF49363">
    <property type="entry name" value="Purple acid phosphatase, N-terminal domain"/>
    <property type="match status" value="1"/>
</dbReference>
<evidence type="ECO:0000256" key="6">
    <source>
        <dbReference type="SAM" id="MobiDB-lite"/>
    </source>
</evidence>
<feature type="domain" description="Purple acid phosphatase N-terminal" evidence="9">
    <location>
        <begin position="62"/>
        <end position="179"/>
    </location>
</feature>
<feature type="signal peptide" evidence="5">
    <location>
        <begin position="1"/>
        <end position="17"/>
    </location>
</feature>
<dbReference type="Gene3D" id="2.60.40.380">
    <property type="entry name" value="Purple acid phosphatase-like, N-terminal"/>
    <property type="match status" value="1"/>
</dbReference>
<feature type="domain" description="Calcineurin-like phosphoesterase" evidence="7">
    <location>
        <begin position="193"/>
        <end position="397"/>
    </location>
</feature>
<feature type="domain" description="Purple acid phosphatase C-terminal" evidence="8">
    <location>
        <begin position="459"/>
        <end position="497"/>
    </location>
</feature>
<name>A0AAW1T0G9_9CHLO</name>
<evidence type="ECO:0000313" key="10">
    <source>
        <dbReference type="EMBL" id="KAK9862157.1"/>
    </source>
</evidence>
<keyword evidence="11" id="KW-1185">Reference proteome</keyword>
<dbReference type="Proteomes" id="UP001485043">
    <property type="component" value="Unassembled WGS sequence"/>
</dbReference>
<dbReference type="InterPro" id="IPR004843">
    <property type="entry name" value="Calcineurin-like_PHP"/>
</dbReference>
<accession>A0AAW1T0G9</accession>